<evidence type="ECO:0000313" key="14">
    <source>
        <dbReference type="EMBL" id="SQB25880.1"/>
    </source>
</evidence>
<dbReference type="PROSITE" id="PS01035">
    <property type="entry name" value="PTS_EIIB_TYPE_1_CYS"/>
    <property type="match status" value="1"/>
</dbReference>
<dbReference type="CDD" id="cd00212">
    <property type="entry name" value="PTS_IIB_glc"/>
    <property type="match status" value="1"/>
</dbReference>
<evidence type="ECO:0000256" key="11">
    <source>
        <dbReference type="PROSITE-ProRule" id="PRU00421"/>
    </source>
</evidence>
<dbReference type="FunFam" id="3.30.1360.60:FF:000001">
    <property type="entry name" value="PTS system glucose-specific IIBC component PtsG"/>
    <property type="match status" value="1"/>
</dbReference>
<dbReference type="GO" id="GO:0090589">
    <property type="term" value="F:protein-phosphocysteine-trehalose phosphotransferase system transporter activity"/>
    <property type="evidence" value="ECO:0007669"/>
    <property type="project" value="TreeGrafter"/>
</dbReference>
<keyword evidence="4" id="KW-0762">Sugar transport</keyword>
<dbReference type="AlphaFoldDB" id="A0A2X2XHQ0"/>
<evidence type="ECO:0000256" key="1">
    <source>
        <dbReference type="ARBA" id="ARBA00004651"/>
    </source>
</evidence>
<keyword evidence="6" id="KW-0598">Phosphotransferase system</keyword>
<sequence>MMSKVKQADIDQLIELVGGRDNIATVSHCITRLRFVLNQPANARPKEIEQLPMVKGCFTNAGQFQVVIGTDVGDYYNALLATTGQAHADKEQAKKAARQNMKWHEQLISHFAEIFFPLLPALISGGLILGFRNVIGDLPMSNGQTLAQMHPALKTIYDFLVVDRRSDLLLPAGRDLLVCGEENGRHADPRYHTRRNTGVAAVDERLSAGPAGS</sequence>
<keyword evidence="8" id="KW-0418">Kinase</keyword>
<evidence type="ECO:0000256" key="12">
    <source>
        <dbReference type="SAM" id="Phobius"/>
    </source>
</evidence>
<dbReference type="GO" id="GO:0009401">
    <property type="term" value="P:phosphoenolpyruvate-dependent sugar phosphotransferase system"/>
    <property type="evidence" value="ECO:0007669"/>
    <property type="project" value="UniProtKB-KW"/>
</dbReference>
<evidence type="ECO:0000256" key="7">
    <source>
        <dbReference type="ARBA" id="ARBA00022692"/>
    </source>
</evidence>
<dbReference type="InterPro" id="IPR018113">
    <property type="entry name" value="PTrfase_EIIB_Cys"/>
</dbReference>
<evidence type="ECO:0000256" key="9">
    <source>
        <dbReference type="ARBA" id="ARBA00022989"/>
    </source>
</evidence>
<evidence type="ECO:0000256" key="8">
    <source>
        <dbReference type="ARBA" id="ARBA00022777"/>
    </source>
</evidence>
<evidence type="ECO:0000313" key="15">
    <source>
        <dbReference type="Proteomes" id="UP000251584"/>
    </source>
</evidence>
<dbReference type="Pfam" id="PF00367">
    <property type="entry name" value="PTS_EIIB"/>
    <property type="match status" value="1"/>
</dbReference>
<evidence type="ECO:0000259" key="13">
    <source>
        <dbReference type="PROSITE" id="PS51098"/>
    </source>
</evidence>
<dbReference type="EMBL" id="UAVY01000002">
    <property type="protein sequence ID" value="SQB25880.1"/>
    <property type="molecule type" value="Genomic_DNA"/>
</dbReference>
<dbReference type="InterPro" id="IPR036878">
    <property type="entry name" value="Glu_permease_IIB"/>
</dbReference>
<dbReference type="GO" id="GO:0016301">
    <property type="term" value="F:kinase activity"/>
    <property type="evidence" value="ECO:0007669"/>
    <property type="project" value="UniProtKB-KW"/>
</dbReference>
<dbReference type="GO" id="GO:0005886">
    <property type="term" value="C:plasma membrane"/>
    <property type="evidence" value="ECO:0007669"/>
    <property type="project" value="UniProtKB-SubCell"/>
</dbReference>
<dbReference type="SUPFAM" id="SSF55604">
    <property type="entry name" value="Glucose permease domain IIB"/>
    <property type="match status" value="1"/>
</dbReference>
<keyword evidence="2" id="KW-0813">Transport</keyword>
<dbReference type="PROSITE" id="PS51098">
    <property type="entry name" value="PTS_EIIB_TYPE_1"/>
    <property type="match status" value="1"/>
</dbReference>
<evidence type="ECO:0000256" key="2">
    <source>
        <dbReference type="ARBA" id="ARBA00022448"/>
    </source>
</evidence>
<keyword evidence="9 12" id="KW-1133">Transmembrane helix</keyword>
<evidence type="ECO:0000256" key="5">
    <source>
        <dbReference type="ARBA" id="ARBA00022679"/>
    </source>
</evidence>
<keyword evidence="10 12" id="KW-0472">Membrane</keyword>
<gene>
    <name evidence="14" type="primary">treB_2</name>
    <name evidence="14" type="ORF">NCTC10786_01571</name>
</gene>
<evidence type="ECO:0000256" key="3">
    <source>
        <dbReference type="ARBA" id="ARBA00022475"/>
    </source>
</evidence>
<accession>A0A2X2XHQ0</accession>
<comment type="subcellular location">
    <subcellularLocation>
        <location evidence="1">Cell membrane</location>
        <topology evidence="1">Multi-pass membrane protein</topology>
    </subcellularLocation>
</comment>
<dbReference type="NCBIfam" id="TIGR00826">
    <property type="entry name" value="EIIB_glc"/>
    <property type="match status" value="1"/>
</dbReference>
<dbReference type="GO" id="GO:0008982">
    <property type="term" value="F:protein-N(PI)-phosphohistidine-sugar phosphotransferase activity"/>
    <property type="evidence" value="ECO:0007669"/>
    <property type="project" value="InterPro"/>
</dbReference>
<dbReference type="Gene3D" id="3.30.1360.60">
    <property type="entry name" value="Glucose permease domain IIB"/>
    <property type="match status" value="1"/>
</dbReference>
<keyword evidence="3" id="KW-1003">Cell membrane</keyword>
<reference evidence="14 15" key="1">
    <citation type="submission" date="2018-06" db="EMBL/GenBank/DDBJ databases">
        <authorList>
            <consortium name="Pathogen Informatics"/>
            <person name="Doyle S."/>
        </authorList>
    </citation>
    <scope>NUCLEOTIDE SEQUENCE [LARGE SCALE GENOMIC DNA]</scope>
    <source>
        <strain evidence="14 15">NCTC10786</strain>
    </source>
</reference>
<protein>
    <submittedName>
        <fullName evidence="14">PTS system trehalose(Maltose)-specific transporter subunits IIBC</fullName>
    </submittedName>
</protein>
<keyword evidence="5" id="KW-0808">Transferase</keyword>
<feature type="domain" description="PTS EIIB type-1" evidence="13">
    <location>
        <begin position="7"/>
        <end position="89"/>
    </location>
</feature>
<evidence type="ECO:0000256" key="10">
    <source>
        <dbReference type="ARBA" id="ARBA00023136"/>
    </source>
</evidence>
<dbReference type="InterPro" id="IPR050558">
    <property type="entry name" value="PTS_Sugar-Specific_Components"/>
</dbReference>
<dbReference type="PANTHER" id="PTHR30175">
    <property type="entry name" value="PHOSPHOTRANSFERASE SYSTEM TRANSPORT PROTEIN"/>
    <property type="match status" value="1"/>
</dbReference>
<dbReference type="GO" id="GO:0015771">
    <property type="term" value="P:trehalose transport"/>
    <property type="evidence" value="ECO:0007669"/>
    <property type="project" value="TreeGrafter"/>
</dbReference>
<evidence type="ECO:0000256" key="6">
    <source>
        <dbReference type="ARBA" id="ARBA00022683"/>
    </source>
</evidence>
<proteinExistence type="predicted"/>
<dbReference type="Proteomes" id="UP000251584">
    <property type="component" value="Unassembled WGS sequence"/>
</dbReference>
<evidence type="ECO:0000256" key="4">
    <source>
        <dbReference type="ARBA" id="ARBA00022597"/>
    </source>
</evidence>
<dbReference type="PANTHER" id="PTHR30175:SF1">
    <property type="entry name" value="PTS SYSTEM ARBUTIN-, CELLOBIOSE-, AND SALICIN-SPECIFIC EIIBC COMPONENT-RELATED"/>
    <property type="match status" value="1"/>
</dbReference>
<dbReference type="InterPro" id="IPR001996">
    <property type="entry name" value="PTS_IIB_1"/>
</dbReference>
<feature type="active site" description="Phosphocysteine intermediate; for EIIB activity" evidence="11">
    <location>
        <position position="29"/>
    </location>
</feature>
<keyword evidence="7 12" id="KW-0812">Transmembrane</keyword>
<feature type="transmembrane region" description="Helical" evidence="12">
    <location>
        <begin position="107"/>
        <end position="131"/>
    </location>
</feature>
<name>A0A2X2XHQ0_CITKO</name>
<organism evidence="14 15">
    <name type="scientific">Citrobacter koseri</name>
    <name type="common">Citrobacter diversus</name>
    <dbReference type="NCBI Taxonomy" id="545"/>
    <lineage>
        <taxon>Bacteria</taxon>
        <taxon>Pseudomonadati</taxon>
        <taxon>Pseudomonadota</taxon>
        <taxon>Gammaproteobacteria</taxon>
        <taxon>Enterobacterales</taxon>
        <taxon>Enterobacteriaceae</taxon>
        <taxon>Citrobacter</taxon>
    </lineage>
</organism>